<evidence type="ECO:0000313" key="6">
    <source>
        <dbReference type="Proteomes" id="UP000287651"/>
    </source>
</evidence>
<proteinExistence type="predicted"/>
<reference evidence="5 6" key="1">
    <citation type="journal article" date="2014" name="Agronomy (Basel)">
        <title>A Draft Genome Sequence for Ensete ventricosum, the Drought-Tolerant Tree Against Hunger.</title>
        <authorList>
            <person name="Harrison J."/>
            <person name="Moore K.A."/>
            <person name="Paszkiewicz K."/>
            <person name="Jones T."/>
            <person name="Grant M."/>
            <person name="Ambacheew D."/>
            <person name="Muzemil S."/>
            <person name="Studholme D.J."/>
        </authorList>
    </citation>
    <scope>NUCLEOTIDE SEQUENCE [LARGE SCALE GENOMIC DNA]</scope>
</reference>
<organism evidence="5 6">
    <name type="scientific">Ensete ventricosum</name>
    <name type="common">Abyssinian banana</name>
    <name type="synonym">Musa ensete</name>
    <dbReference type="NCBI Taxonomy" id="4639"/>
    <lineage>
        <taxon>Eukaryota</taxon>
        <taxon>Viridiplantae</taxon>
        <taxon>Streptophyta</taxon>
        <taxon>Embryophyta</taxon>
        <taxon>Tracheophyta</taxon>
        <taxon>Spermatophyta</taxon>
        <taxon>Magnoliopsida</taxon>
        <taxon>Liliopsida</taxon>
        <taxon>Zingiberales</taxon>
        <taxon>Musaceae</taxon>
        <taxon>Ensete</taxon>
    </lineage>
</organism>
<keyword evidence="1" id="KW-0489">Methyltransferase</keyword>
<keyword evidence="3" id="KW-0949">S-adenosyl-L-methionine</keyword>
<comment type="caution">
    <text evidence="5">The sequence shown here is derived from an EMBL/GenBank/DDBJ whole genome shotgun (WGS) entry which is preliminary data.</text>
</comment>
<dbReference type="InterPro" id="IPR012901">
    <property type="entry name" value="CARME"/>
</dbReference>
<keyword evidence="4" id="KW-0812">Transmembrane</keyword>
<feature type="transmembrane region" description="Helical" evidence="4">
    <location>
        <begin position="118"/>
        <end position="139"/>
    </location>
</feature>
<dbReference type="GO" id="GO:0008757">
    <property type="term" value="F:S-adenosylmethionine-dependent methyltransferase activity"/>
    <property type="evidence" value="ECO:0007669"/>
    <property type="project" value="InterPro"/>
</dbReference>
<dbReference type="EMBL" id="AMZH03016233">
    <property type="protein sequence ID" value="RRT44801.1"/>
    <property type="molecule type" value="Genomic_DNA"/>
</dbReference>
<evidence type="ECO:0000256" key="1">
    <source>
        <dbReference type="ARBA" id="ARBA00022603"/>
    </source>
</evidence>
<dbReference type="PANTHER" id="PTHR12303">
    <property type="entry name" value="CARNOSINE N-METHYLTRANSFERASE"/>
    <property type="match status" value="1"/>
</dbReference>
<evidence type="ECO:0000313" key="5">
    <source>
        <dbReference type="EMBL" id="RRT44801.1"/>
    </source>
</evidence>
<accession>A0A426XZR0</accession>
<dbReference type="PANTHER" id="PTHR12303:SF6">
    <property type="entry name" value="CARNOSINE N-METHYLTRANSFERASE"/>
    <property type="match status" value="1"/>
</dbReference>
<protein>
    <submittedName>
        <fullName evidence="5">Uncharacterized protein</fullName>
    </submittedName>
</protein>
<evidence type="ECO:0000256" key="3">
    <source>
        <dbReference type="ARBA" id="ARBA00022691"/>
    </source>
</evidence>
<dbReference type="GO" id="GO:0032259">
    <property type="term" value="P:methylation"/>
    <property type="evidence" value="ECO:0007669"/>
    <property type="project" value="UniProtKB-KW"/>
</dbReference>
<gene>
    <name evidence="5" type="ORF">B296_00041260</name>
</gene>
<keyword evidence="2" id="KW-0808">Transferase</keyword>
<dbReference type="AlphaFoldDB" id="A0A426XZR0"/>
<dbReference type="Proteomes" id="UP000287651">
    <property type="component" value="Unassembled WGS sequence"/>
</dbReference>
<evidence type="ECO:0000256" key="2">
    <source>
        <dbReference type="ARBA" id="ARBA00022679"/>
    </source>
</evidence>
<sequence length="141" mass="16332">MDQRQHEEEVQVDEAAAAAATTGQRRYSKLEEALEIKSLRRIISAYLKYSPPQLPPLSIDPLACNESRLFSLPLYYPDAAEEDIVRNERSFRKLPPSHKALLSHLPLKYKRLRRCVSVNTYFIMSMLQVNAFIPSVHMYPR</sequence>
<evidence type="ECO:0000256" key="4">
    <source>
        <dbReference type="SAM" id="Phobius"/>
    </source>
</evidence>
<name>A0A426XZR0_ENSVE</name>
<keyword evidence="4" id="KW-0472">Membrane</keyword>
<keyword evidence="4" id="KW-1133">Transmembrane helix</keyword>